<comment type="similarity">
    <text evidence="2 14 15">Belongs to the TonB-dependent receptor family.</text>
</comment>
<dbReference type="InterPro" id="IPR012910">
    <property type="entry name" value="Plug_dom"/>
</dbReference>
<dbReference type="STRING" id="632955.GCA_000829675_01382"/>
<evidence type="ECO:0000256" key="10">
    <source>
        <dbReference type="ARBA" id="ARBA00023077"/>
    </source>
</evidence>
<dbReference type="PANTHER" id="PTHR32552">
    <property type="entry name" value="FERRICHROME IRON RECEPTOR-RELATED"/>
    <property type="match status" value="1"/>
</dbReference>
<dbReference type="CDD" id="cd01347">
    <property type="entry name" value="ligand_gated_channel"/>
    <property type="match status" value="1"/>
</dbReference>
<evidence type="ECO:0000256" key="2">
    <source>
        <dbReference type="ARBA" id="ARBA00009810"/>
    </source>
</evidence>
<dbReference type="AlphaFoldDB" id="S3NJL7"/>
<keyword evidence="5" id="KW-0410">Iron transport</keyword>
<dbReference type="PANTHER" id="PTHR32552:SF68">
    <property type="entry name" value="FERRICHROME OUTER MEMBRANE TRANSPORTER_PHAGE RECEPTOR"/>
    <property type="match status" value="1"/>
</dbReference>
<evidence type="ECO:0000256" key="12">
    <source>
        <dbReference type="ARBA" id="ARBA00023170"/>
    </source>
</evidence>
<dbReference type="InterPro" id="IPR000531">
    <property type="entry name" value="Beta-barrel_TonB"/>
</dbReference>
<dbReference type="InterPro" id="IPR037066">
    <property type="entry name" value="Plug_dom_sf"/>
</dbReference>
<sequence length="752" mass="84765">MNLFGFQHQRLYTTYQFNTAPKRLALAMMLACLGNNTVHSAEQGAEVAGQDHDPQERVLLPVIKLTAEKENSIGPVRGYVAKDTTIGSKTPTDVLENPQSVSVVTRKQMDVQPATTTSQALRYTAGANSERFGGFGSQLDITRIRGIDADYYLDGMRVISNVSTWSPQVDAYSLERVEVLRGPSSTLYGQGTGGGIINQVSRRPETESSHELFIQVGNFDRYQAGVDSTGALNEDASLSYRFTATALHTKTQVEDTRHKRIYLAPSIRWQPSEQTSWTVLGTYSDEPVIPDYNSLPAVALGLDGSRYPQVDRKRNFSDIDFNASSREQHSLSSLFSHQFNNDWVLNSNLRYMYINSDTKRTTVYGYQDRQGELWLEGTYGLAPSNSTTLQFDNNLAKKINWGDWQHHILLGFDYATGKINNDSYRMDPVAFDPFNPNDYRPHKPIDFSDSMTNWPYNVRQKFNRYGIYVQDQIALNHWRLTLGGRHDWSILNDESRSYSPVWTSRKQHDQQWSGRIGLNYIFDQGIAPYISYATSFDPVLGNDYYGQSFAPTEAKQIELGVKYQPTDTATLLSAALFQLDQDNVKTSDTQHLGYWTQSGKVRSRGLELQATTQLLDQINLMTSYVYVDNELTQDANYQGKSLAQTPKHSASAWIDYSPQYSVLQGWQLGLGVRYLGETWGNPVNSFKVPDATLFDVAAHYDLGQLSNSLAGSRLSVNASNLTNKKYVASCTSQMYCFIGQDRVVTASFSYQW</sequence>
<evidence type="ECO:0000313" key="18">
    <source>
        <dbReference type="EMBL" id="EPF74514.1"/>
    </source>
</evidence>
<keyword evidence="4 14" id="KW-1134">Transmembrane beta strand</keyword>
<keyword evidence="12" id="KW-0675">Receptor</keyword>
<keyword evidence="6 14" id="KW-0812">Transmembrane</keyword>
<evidence type="ECO:0000259" key="17">
    <source>
        <dbReference type="Pfam" id="PF07715"/>
    </source>
</evidence>
<dbReference type="InterPro" id="IPR039426">
    <property type="entry name" value="TonB-dep_rcpt-like"/>
</dbReference>
<dbReference type="SUPFAM" id="SSF56935">
    <property type="entry name" value="Porins"/>
    <property type="match status" value="1"/>
</dbReference>
<evidence type="ECO:0000256" key="9">
    <source>
        <dbReference type="ARBA" id="ARBA00023065"/>
    </source>
</evidence>
<gene>
    <name evidence="18" type="ORF">F945_01553</name>
</gene>
<evidence type="ECO:0000256" key="15">
    <source>
        <dbReference type="RuleBase" id="RU003357"/>
    </source>
</evidence>
<dbReference type="eggNOG" id="COG4773">
    <property type="taxonomic scope" value="Bacteria"/>
</dbReference>
<dbReference type="Gene3D" id="2.170.130.10">
    <property type="entry name" value="TonB-dependent receptor, plug domain"/>
    <property type="match status" value="1"/>
</dbReference>
<feature type="domain" description="TonB-dependent receptor-like beta-barrel" evidence="16">
    <location>
        <begin position="273"/>
        <end position="721"/>
    </location>
</feature>
<evidence type="ECO:0000256" key="11">
    <source>
        <dbReference type="ARBA" id="ARBA00023136"/>
    </source>
</evidence>
<keyword evidence="13 14" id="KW-0998">Cell outer membrane</keyword>
<dbReference type="GO" id="GO:0015891">
    <property type="term" value="P:siderophore transport"/>
    <property type="evidence" value="ECO:0007669"/>
    <property type="project" value="InterPro"/>
</dbReference>
<keyword evidence="8" id="KW-0408">Iron</keyword>
<evidence type="ECO:0000256" key="14">
    <source>
        <dbReference type="PROSITE-ProRule" id="PRU01360"/>
    </source>
</evidence>
<reference evidence="18 19" key="1">
    <citation type="submission" date="2013-06" db="EMBL/GenBank/DDBJ databases">
        <title>The Genome Sequence of Acinetobacter rudis CIP 110305.</title>
        <authorList>
            <consortium name="The Broad Institute Genome Sequencing Platform"/>
            <consortium name="The Broad Institute Genome Sequencing Center for Infectious Disease"/>
            <person name="Cerqueira G."/>
            <person name="Feldgarden M."/>
            <person name="Courvalin P."/>
            <person name="Perichon B."/>
            <person name="Grillot-Courvalin C."/>
            <person name="Clermont D."/>
            <person name="Rocha E."/>
            <person name="Yoon E.-J."/>
            <person name="Nemec A."/>
            <person name="Young S.K."/>
            <person name="Zeng Q."/>
            <person name="Gargeya S."/>
            <person name="Fitzgerald M."/>
            <person name="Abouelleil A."/>
            <person name="Alvarado L."/>
            <person name="Berlin A.M."/>
            <person name="Chapman S.B."/>
            <person name="Dewar J."/>
            <person name="Goldberg J."/>
            <person name="Griggs A."/>
            <person name="Gujja S."/>
            <person name="Hansen M."/>
            <person name="Howarth C."/>
            <person name="Imamovic A."/>
            <person name="Larimer J."/>
            <person name="McCowan C."/>
            <person name="Murphy C."/>
            <person name="Pearson M."/>
            <person name="Priest M."/>
            <person name="Roberts A."/>
            <person name="Saif S."/>
            <person name="Shea T."/>
            <person name="Sykes S."/>
            <person name="Wortman J."/>
            <person name="Nusbaum C."/>
            <person name="Birren B."/>
        </authorList>
    </citation>
    <scope>NUCLEOTIDE SEQUENCE [LARGE SCALE GENOMIC DNA]</scope>
    <source>
        <strain evidence="18 19">CIP 110305</strain>
    </source>
</reference>
<keyword evidence="19" id="KW-1185">Reference proteome</keyword>
<evidence type="ECO:0000256" key="7">
    <source>
        <dbReference type="ARBA" id="ARBA00022729"/>
    </source>
</evidence>
<organism evidence="18 19">
    <name type="scientific">Acinetobacter rudis CIP 110305</name>
    <dbReference type="NCBI Taxonomy" id="421052"/>
    <lineage>
        <taxon>Bacteria</taxon>
        <taxon>Pseudomonadati</taxon>
        <taxon>Pseudomonadota</taxon>
        <taxon>Gammaproteobacteria</taxon>
        <taxon>Moraxellales</taxon>
        <taxon>Moraxellaceae</taxon>
        <taxon>Acinetobacter</taxon>
    </lineage>
</organism>
<comment type="subcellular location">
    <subcellularLocation>
        <location evidence="1 14">Cell outer membrane</location>
        <topology evidence="1 14">Multi-pass membrane protein</topology>
    </subcellularLocation>
</comment>
<dbReference type="NCBIfam" id="TIGR01783">
    <property type="entry name" value="TonB-siderophor"/>
    <property type="match status" value="1"/>
</dbReference>
<dbReference type="GO" id="GO:0009279">
    <property type="term" value="C:cell outer membrane"/>
    <property type="evidence" value="ECO:0007669"/>
    <property type="project" value="UniProtKB-SubCell"/>
</dbReference>
<dbReference type="Pfam" id="PF07715">
    <property type="entry name" value="Plug"/>
    <property type="match status" value="1"/>
</dbReference>
<dbReference type="HOGENOM" id="CLU_008287_9_0_6"/>
<evidence type="ECO:0008006" key="20">
    <source>
        <dbReference type="Google" id="ProtNLM"/>
    </source>
</evidence>
<accession>S3NJL7</accession>
<dbReference type="PATRIC" id="fig|421052.3.peg.1511"/>
<protein>
    <recommendedName>
        <fullName evidence="20">Iron complex outermembrane recepter protein</fullName>
    </recommendedName>
</protein>
<dbReference type="Pfam" id="PF00593">
    <property type="entry name" value="TonB_dep_Rec_b-barrel"/>
    <property type="match status" value="1"/>
</dbReference>
<dbReference type="InterPro" id="IPR010105">
    <property type="entry name" value="TonB_sidphr_rcpt"/>
</dbReference>
<dbReference type="Gene3D" id="2.40.170.20">
    <property type="entry name" value="TonB-dependent receptor, beta-barrel domain"/>
    <property type="match status" value="1"/>
</dbReference>
<dbReference type="GO" id="GO:0015344">
    <property type="term" value="F:siderophore uptake transmembrane transporter activity"/>
    <property type="evidence" value="ECO:0007669"/>
    <property type="project" value="TreeGrafter"/>
</dbReference>
<evidence type="ECO:0000256" key="1">
    <source>
        <dbReference type="ARBA" id="ARBA00004571"/>
    </source>
</evidence>
<evidence type="ECO:0000256" key="8">
    <source>
        <dbReference type="ARBA" id="ARBA00023004"/>
    </source>
</evidence>
<dbReference type="RefSeq" id="WP_016655961.1">
    <property type="nucleotide sequence ID" value="NZ_KE340352.1"/>
</dbReference>
<keyword evidence="9" id="KW-0406">Ion transport</keyword>
<dbReference type="GO" id="GO:0038023">
    <property type="term" value="F:signaling receptor activity"/>
    <property type="evidence" value="ECO:0007669"/>
    <property type="project" value="InterPro"/>
</dbReference>
<evidence type="ECO:0000256" key="13">
    <source>
        <dbReference type="ARBA" id="ARBA00023237"/>
    </source>
</evidence>
<evidence type="ECO:0000256" key="5">
    <source>
        <dbReference type="ARBA" id="ARBA00022496"/>
    </source>
</evidence>
<keyword evidence="7" id="KW-0732">Signal</keyword>
<evidence type="ECO:0000256" key="6">
    <source>
        <dbReference type="ARBA" id="ARBA00022692"/>
    </source>
</evidence>
<dbReference type="InterPro" id="IPR036942">
    <property type="entry name" value="Beta-barrel_TonB_sf"/>
</dbReference>
<proteinExistence type="inferred from homology"/>
<comment type="caution">
    <text evidence="18">The sequence shown here is derived from an EMBL/GenBank/DDBJ whole genome shotgun (WGS) entry which is preliminary data.</text>
</comment>
<name>S3NJL7_9GAMM</name>
<evidence type="ECO:0000256" key="3">
    <source>
        <dbReference type="ARBA" id="ARBA00022448"/>
    </source>
</evidence>
<keyword evidence="10 15" id="KW-0798">TonB box</keyword>
<evidence type="ECO:0000313" key="19">
    <source>
        <dbReference type="Proteomes" id="UP000014568"/>
    </source>
</evidence>
<dbReference type="Proteomes" id="UP000014568">
    <property type="component" value="Unassembled WGS sequence"/>
</dbReference>
<evidence type="ECO:0000256" key="4">
    <source>
        <dbReference type="ARBA" id="ARBA00022452"/>
    </source>
</evidence>
<dbReference type="EMBL" id="ATGI01000018">
    <property type="protein sequence ID" value="EPF74514.1"/>
    <property type="molecule type" value="Genomic_DNA"/>
</dbReference>
<evidence type="ECO:0000259" key="16">
    <source>
        <dbReference type="Pfam" id="PF00593"/>
    </source>
</evidence>
<keyword evidence="11 14" id="KW-0472">Membrane</keyword>
<feature type="domain" description="TonB-dependent receptor plug" evidence="17">
    <location>
        <begin position="94"/>
        <end position="196"/>
    </location>
</feature>
<keyword evidence="3 14" id="KW-0813">Transport</keyword>
<dbReference type="PROSITE" id="PS52016">
    <property type="entry name" value="TONB_DEPENDENT_REC_3"/>
    <property type="match status" value="1"/>
</dbReference>